<evidence type="ECO:0000313" key="2">
    <source>
        <dbReference type="EMBL" id="KEZ87173.1"/>
    </source>
</evidence>
<dbReference type="InterPro" id="IPR027843">
    <property type="entry name" value="DUF4440"/>
</dbReference>
<gene>
    <name evidence="2" type="ORF">IO99_06165</name>
</gene>
<comment type="caution">
    <text evidence="2">The sequence shown here is derived from an EMBL/GenBank/DDBJ whole genome shotgun (WGS) entry which is preliminary data.</text>
</comment>
<dbReference type="Pfam" id="PF14534">
    <property type="entry name" value="DUF4440"/>
    <property type="match status" value="1"/>
</dbReference>
<dbReference type="RefSeq" id="WP_035131353.1">
    <property type="nucleotide sequence ID" value="NZ_JPMD01000014.1"/>
</dbReference>
<accession>A0A084JDY9</accession>
<dbReference type="STRING" id="318464.IO99_06165"/>
<dbReference type="InterPro" id="IPR032710">
    <property type="entry name" value="NTF2-like_dom_sf"/>
</dbReference>
<proteinExistence type="predicted"/>
<protein>
    <recommendedName>
        <fullName evidence="1">DUF4440 domain-containing protein</fullName>
    </recommendedName>
</protein>
<dbReference type="eggNOG" id="COG4994">
    <property type="taxonomic scope" value="Bacteria"/>
</dbReference>
<name>A0A084JDY9_9CLOT</name>
<reference evidence="2 3" key="1">
    <citation type="submission" date="2014-07" db="EMBL/GenBank/DDBJ databases">
        <title>Draft genome of Clostridium sulfidigenes 113A isolated from sediments associated with methane hydrate from Krishna Godavari basin.</title>
        <authorList>
            <person name="Honkalas V.S."/>
            <person name="Dabir A.P."/>
            <person name="Arora P."/>
            <person name="Dhakephalkar P.K."/>
        </authorList>
    </citation>
    <scope>NUCLEOTIDE SEQUENCE [LARGE SCALE GENOMIC DNA]</scope>
    <source>
        <strain evidence="2 3">113A</strain>
    </source>
</reference>
<dbReference type="EMBL" id="JPMD01000014">
    <property type="protein sequence ID" value="KEZ87173.1"/>
    <property type="molecule type" value="Genomic_DNA"/>
</dbReference>
<evidence type="ECO:0000313" key="3">
    <source>
        <dbReference type="Proteomes" id="UP000028542"/>
    </source>
</evidence>
<feature type="domain" description="DUF4440" evidence="1">
    <location>
        <begin position="8"/>
        <end position="113"/>
    </location>
</feature>
<sequence>MNYIKEHILELENNLLKSEVRKSAQKINDILADDFIEFCSSGIEYHYEKGDIHQDQDDDTTLQCEILDFNIKELSKDCILAMYKVIKHNEIDENKKYSLRSSIWKYCDGKWKMFFHQGTLSCKFEIENKLLHN</sequence>
<evidence type="ECO:0000259" key="1">
    <source>
        <dbReference type="Pfam" id="PF14534"/>
    </source>
</evidence>
<dbReference type="AlphaFoldDB" id="A0A084JDY9"/>
<dbReference type="Proteomes" id="UP000028542">
    <property type="component" value="Unassembled WGS sequence"/>
</dbReference>
<keyword evidence="3" id="KW-1185">Reference proteome</keyword>
<organism evidence="2 3">
    <name type="scientific">Clostridium sulfidigenes</name>
    <dbReference type="NCBI Taxonomy" id="318464"/>
    <lineage>
        <taxon>Bacteria</taxon>
        <taxon>Bacillati</taxon>
        <taxon>Bacillota</taxon>
        <taxon>Clostridia</taxon>
        <taxon>Eubacteriales</taxon>
        <taxon>Clostridiaceae</taxon>
        <taxon>Clostridium</taxon>
    </lineage>
</organism>
<dbReference type="SUPFAM" id="SSF54427">
    <property type="entry name" value="NTF2-like"/>
    <property type="match status" value="1"/>
</dbReference>
<dbReference type="Gene3D" id="3.10.450.50">
    <property type="match status" value="1"/>
</dbReference>